<evidence type="ECO:0000256" key="3">
    <source>
        <dbReference type="SAM" id="MobiDB-lite"/>
    </source>
</evidence>
<feature type="region of interest" description="Disordered" evidence="3">
    <location>
        <begin position="307"/>
        <end position="336"/>
    </location>
</feature>
<feature type="region of interest" description="Disordered" evidence="3">
    <location>
        <begin position="147"/>
        <end position="171"/>
    </location>
</feature>
<dbReference type="Pfam" id="PF00439">
    <property type="entry name" value="Bromodomain"/>
    <property type="match status" value="1"/>
</dbReference>
<dbReference type="PROSITE" id="PS00633">
    <property type="entry name" value="BROMODOMAIN_1"/>
    <property type="match status" value="1"/>
</dbReference>
<dbReference type="CDD" id="cd04369">
    <property type="entry name" value="Bromodomain"/>
    <property type="match status" value="1"/>
</dbReference>
<dbReference type="InterPro" id="IPR036427">
    <property type="entry name" value="Bromodomain-like_sf"/>
</dbReference>
<evidence type="ECO:0000259" key="4">
    <source>
        <dbReference type="PROSITE" id="PS50014"/>
    </source>
</evidence>
<dbReference type="PRINTS" id="PR00503">
    <property type="entry name" value="BROMODOMAIN"/>
</dbReference>
<evidence type="ECO:0000256" key="1">
    <source>
        <dbReference type="ARBA" id="ARBA00023117"/>
    </source>
</evidence>
<feature type="compositionally biased region" description="Basic and acidic residues" evidence="3">
    <location>
        <begin position="318"/>
        <end position="334"/>
    </location>
</feature>
<keyword evidence="1 2" id="KW-0103">Bromodomain</keyword>
<dbReference type="EMBL" id="KI913172">
    <property type="protein sequence ID" value="ETV69731.1"/>
    <property type="molecule type" value="Genomic_DNA"/>
</dbReference>
<feature type="region of interest" description="Disordered" evidence="3">
    <location>
        <begin position="243"/>
        <end position="262"/>
    </location>
</feature>
<dbReference type="InterPro" id="IPR051831">
    <property type="entry name" value="Bromodomain_contain_prot"/>
</dbReference>
<dbReference type="InterPro" id="IPR001487">
    <property type="entry name" value="Bromodomain"/>
</dbReference>
<organism evidence="5">
    <name type="scientific">Aphanomyces astaci</name>
    <name type="common">Crayfish plague agent</name>
    <dbReference type="NCBI Taxonomy" id="112090"/>
    <lineage>
        <taxon>Eukaryota</taxon>
        <taxon>Sar</taxon>
        <taxon>Stramenopiles</taxon>
        <taxon>Oomycota</taxon>
        <taxon>Saprolegniomycetes</taxon>
        <taxon>Saprolegniales</taxon>
        <taxon>Verrucalvaceae</taxon>
        <taxon>Aphanomyces</taxon>
    </lineage>
</organism>
<feature type="region of interest" description="Disordered" evidence="3">
    <location>
        <begin position="350"/>
        <end position="382"/>
    </location>
</feature>
<gene>
    <name evidence="5" type="ORF">H257_14580</name>
</gene>
<sequence length="398" mass="44732">MVARVLPSRRSSNKEPKEFLQDTMVRTLTALQKKDVFDLFSHPVDTRAVPDYLDKISTPMDFSTIQEKLSRREYASFDEFKIDIVVVFNNAQNYNMEHTVYFRQATTLAQVANVLFLDADMALAAHKRQHRASSSTSAVKSTYQMDHRDHVRHQHDDVDASTTPDTEMEMHPPTFDLGIFVPPPPPAESSEPIHHQDDDDYLADSEDEAEVVEEAFRDVCTQDLDGYHTDDSYVFDAIIHDPHPDTPPPPMILPQQQPADLHDENVSDIDSDDDSSLSDGIEFMHDYHASPAPPTLSTGRVAVHVTTAPPTLPPPSNLDKENVVSTTKETRRQDTSSAWIPRKRLGMDMNHTMSQPAKRPAASSSKKTPYKSIFGLPQPPPRARQALMDTFVVHPAAE</sequence>
<dbReference type="SMART" id="SM00297">
    <property type="entry name" value="BROMO"/>
    <property type="match status" value="1"/>
</dbReference>
<accession>W4FRZ7</accession>
<protein>
    <recommendedName>
        <fullName evidence="4">Bromo domain-containing protein</fullName>
    </recommendedName>
</protein>
<dbReference type="RefSeq" id="XP_009840746.1">
    <property type="nucleotide sequence ID" value="XM_009842444.1"/>
</dbReference>
<dbReference type="Gene3D" id="1.20.920.10">
    <property type="entry name" value="Bromodomain-like"/>
    <property type="match status" value="1"/>
</dbReference>
<feature type="domain" description="Bromo" evidence="4">
    <location>
        <begin position="32"/>
        <end position="102"/>
    </location>
</feature>
<dbReference type="PANTHER" id="PTHR22881:SF27">
    <property type="entry name" value="BROMODOMAIN CONTAINING 7_9"/>
    <property type="match status" value="1"/>
</dbReference>
<reference evidence="5" key="1">
    <citation type="submission" date="2013-12" db="EMBL/GenBank/DDBJ databases">
        <title>The Genome Sequence of Aphanomyces astaci APO3.</title>
        <authorList>
            <consortium name="The Broad Institute Genomics Platform"/>
            <person name="Russ C."/>
            <person name="Tyler B."/>
            <person name="van West P."/>
            <person name="Dieguez-Uribeondo J."/>
            <person name="Young S.K."/>
            <person name="Zeng Q."/>
            <person name="Gargeya S."/>
            <person name="Fitzgerald M."/>
            <person name="Abouelleil A."/>
            <person name="Alvarado L."/>
            <person name="Chapman S.B."/>
            <person name="Gainer-Dewar J."/>
            <person name="Goldberg J."/>
            <person name="Griggs A."/>
            <person name="Gujja S."/>
            <person name="Hansen M."/>
            <person name="Howarth C."/>
            <person name="Imamovic A."/>
            <person name="Ireland A."/>
            <person name="Larimer J."/>
            <person name="McCowan C."/>
            <person name="Murphy C."/>
            <person name="Pearson M."/>
            <person name="Poon T.W."/>
            <person name="Priest M."/>
            <person name="Roberts A."/>
            <person name="Saif S."/>
            <person name="Shea T."/>
            <person name="Sykes S."/>
            <person name="Wortman J."/>
            <person name="Nusbaum C."/>
            <person name="Birren B."/>
        </authorList>
    </citation>
    <scope>NUCLEOTIDE SEQUENCE [LARGE SCALE GENOMIC DNA]</scope>
    <source>
        <strain evidence="5">APO3</strain>
    </source>
</reference>
<dbReference type="PROSITE" id="PS50014">
    <property type="entry name" value="BROMODOMAIN_2"/>
    <property type="match status" value="1"/>
</dbReference>
<evidence type="ECO:0000313" key="5">
    <source>
        <dbReference type="EMBL" id="ETV69731.1"/>
    </source>
</evidence>
<dbReference type="SUPFAM" id="SSF47370">
    <property type="entry name" value="Bromodomain"/>
    <property type="match status" value="1"/>
</dbReference>
<dbReference type="STRING" id="112090.W4FRZ7"/>
<dbReference type="PANTHER" id="PTHR22881">
    <property type="entry name" value="BROMODOMAIN CONTAINING PROTEIN"/>
    <property type="match status" value="1"/>
</dbReference>
<dbReference type="OrthoDB" id="21449at2759"/>
<evidence type="ECO:0000256" key="2">
    <source>
        <dbReference type="PROSITE-ProRule" id="PRU00035"/>
    </source>
</evidence>
<dbReference type="VEuPathDB" id="FungiDB:H257_14580"/>
<dbReference type="AlphaFoldDB" id="W4FRZ7"/>
<name>W4FRZ7_APHAT</name>
<dbReference type="GeneID" id="20816576"/>
<proteinExistence type="predicted"/>
<dbReference type="InterPro" id="IPR018359">
    <property type="entry name" value="Bromodomain_CS"/>
</dbReference>
<feature type="compositionally biased region" description="Basic and acidic residues" evidence="3">
    <location>
        <begin position="147"/>
        <end position="158"/>
    </location>
</feature>